<comment type="similarity">
    <text evidence="1">Belongs to the universal stress protein A family.</text>
</comment>
<dbReference type="OrthoDB" id="3665908at2"/>
<dbReference type="SUPFAM" id="SSF52402">
    <property type="entry name" value="Adenine nucleotide alpha hydrolases-like"/>
    <property type="match status" value="1"/>
</dbReference>
<accession>A0A0M4QPD5</accession>
<protein>
    <recommendedName>
        <fullName evidence="2">UspA domain-containing protein</fullName>
    </recommendedName>
</protein>
<dbReference type="Proteomes" id="UP000062833">
    <property type="component" value="Chromosome"/>
</dbReference>
<dbReference type="EMBL" id="CP012677">
    <property type="protein sequence ID" value="ALE91978.1"/>
    <property type="molecule type" value="Genomic_DNA"/>
</dbReference>
<dbReference type="InterPro" id="IPR006015">
    <property type="entry name" value="Universal_stress_UspA"/>
</dbReference>
<dbReference type="AlphaFoldDB" id="A0A0M4QPD5"/>
<organism evidence="3 4">
    <name type="scientific">Arthrobacter alpinus</name>
    <dbReference type="NCBI Taxonomy" id="656366"/>
    <lineage>
        <taxon>Bacteria</taxon>
        <taxon>Bacillati</taxon>
        <taxon>Actinomycetota</taxon>
        <taxon>Actinomycetes</taxon>
        <taxon>Micrococcales</taxon>
        <taxon>Micrococcaceae</taxon>
        <taxon>Arthrobacter</taxon>
    </lineage>
</organism>
<evidence type="ECO:0000256" key="1">
    <source>
        <dbReference type="ARBA" id="ARBA00008791"/>
    </source>
</evidence>
<dbReference type="PRINTS" id="PR01438">
    <property type="entry name" value="UNVRSLSTRESS"/>
</dbReference>
<feature type="domain" description="UspA" evidence="2">
    <location>
        <begin position="9"/>
        <end position="147"/>
    </location>
</feature>
<name>A0A0M4QPD5_9MICC</name>
<dbReference type="KEGG" id="aaq:AOC05_05930"/>
<dbReference type="PANTHER" id="PTHR46268">
    <property type="entry name" value="STRESS RESPONSE PROTEIN NHAX"/>
    <property type="match status" value="1"/>
</dbReference>
<dbReference type="InterPro" id="IPR006016">
    <property type="entry name" value="UspA"/>
</dbReference>
<dbReference type="RefSeq" id="WP_062006443.1">
    <property type="nucleotide sequence ID" value="NZ_CP012677.1"/>
</dbReference>
<gene>
    <name evidence="3" type="ORF">AOC05_05930</name>
</gene>
<evidence type="ECO:0000259" key="2">
    <source>
        <dbReference type="Pfam" id="PF00582"/>
    </source>
</evidence>
<proteinExistence type="inferred from homology"/>
<dbReference type="CDD" id="cd00293">
    <property type="entry name" value="USP-like"/>
    <property type="match status" value="1"/>
</dbReference>
<sequence>METPTKGSERVVVGVDGSDYSTRALKTAAAYANALGLPLDAINCWSRSELYFAAQIPIGGFPEQGALEDSATRVVEEAIERAFGADRPQGLRTSIRYGHTAQVLVEESRSATLLVLGRRGGRGFPGLLIGSVSAACVAHAHCPVLVVNDELQDGQPARP</sequence>
<evidence type="ECO:0000313" key="3">
    <source>
        <dbReference type="EMBL" id="ALE91978.1"/>
    </source>
</evidence>
<dbReference type="PATRIC" id="fig|656366.3.peg.1265"/>
<keyword evidence="4" id="KW-1185">Reference proteome</keyword>
<dbReference type="InterPro" id="IPR014729">
    <property type="entry name" value="Rossmann-like_a/b/a_fold"/>
</dbReference>
<reference evidence="4" key="1">
    <citation type="submission" date="2015-09" db="EMBL/GenBank/DDBJ databases">
        <title>Complete genome of Arthrobacter alpinus strain R3.8.</title>
        <authorList>
            <person name="See-Too W.S."/>
            <person name="Chan K.G."/>
        </authorList>
    </citation>
    <scope>NUCLEOTIDE SEQUENCE [LARGE SCALE GENOMIC DNA]</scope>
    <source>
        <strain evidence="4">R3.8</strain>
    </source>
</reference>
<dbReference type="Pfam" id="PF00582">
    <property type="entry name" value="Usp"/>
    <property type="match status" value="1"/>
</dbReference>
<evidence type="ECO:0000313" key="4">
    <source>
        <dbReference type="Proteomes" id="UP000062833"/>
    </source>
</evidence>
<dbReference type="Gene3D" id="3.40.50.620">
    <property type="entry name" value="HUPs"/>
    <property type="match status" value="1"/>
</dbReference>
<dbReference type="PANTHER" id="PTHR46268:SF6">
    <property type="entry name" value="UNIVERSAL STRESS PROTEIN UP12"/>
    <property type="match status" value="1"/>
</dbReference>